<accession>A0AAV2UT31</accession>
<dbReference type="RefSeq" id="WP_014840803.1">
    <property type="nucleotide sequence ID" value="NC_018139.1"/>
</dbReference>
<name>A0AAV2UT31_LEGPN</name>
<evidence type="ECO:0000313" key="2">
    <source>
        <dbReference type="EMBL" id="CCD04303.1"/>
    </source>
</evidence>
<keyword evidence="1" id="KW-0732">Signal</keyword>
<gene>
    <name evidence="2" type="ORF">LPO_0172</name>
</gene>
<dbReference type="EMBL" id="FQ958210">
    <property type="protein sequence ID" value="CCD04303.1"/>
    <property type="molecule type" value="Genomic_DNA"/>
</dbReference>
<protein>
    <recommendedName>
        <fullName evidence="4">DUF1566 domain-containing protein</fullName>
    </recommendedName>
</protein>
<evidence type="ECO:0000313" key="3">
    <source>
        <dbReference type="Proteomes" id="UP000010102"/>
    </source>
</evidence>
<feature type="chain" id="PRO_5043830937" description="DUF1566 domain-containing protein" evidence="1">
    <location>
        <begin position="22"/>
        <end position="455"/>
    </location>
</feature>
<evidence type="ECO:0008006" key="4">
    <source>
        <dbReference type="Google" id="ProtNLM"/>
    </source>
</evidence>
<organism evidence="2 3">
    <name type="scientific">Legionella pneumophila subsp. pneumophila</name>
    <dbReference type="NCBI Taxonomy" id="91891"/>
    <lineage>
        <taxon>Bacteria</taxon>
        <taxon>Pseudomonadati</taxon>
        <taxon>Pseudomonadota</taxon>
        <taxon>Gammaproteobacteria</taxon>
        <taxon>Legionellales</taxon>
        <taxon>Legionellaceae</taxon>
        <taxon>Legionella</taxon>
    </lineage>
</organism>
<sequence>MVNIKRLSFLISFLFSFVNSAANPTFIISPIIRAPSIVYIGQIATASYLVTNNTPYQLNSNGMVNIPSGVKQIITNGACSNPFNLSPGASCTLQLQIHGDLMQSDIQGGPQICNTLNNPIYCAQPSPIDVLSVQKSSIVATLTQSVSQLALKTNGVPRNITITNNSTTTAFNVNYSSTSLLNITPVSCGNIAPNGTCILTITPGPTPSAAPGALNPTPILLTIKGDNTNTLISEINIVTYGSAYQSGFIFAIDDTTPPSGSIGGKVVALRDQITDPPGIIWSAQVNGTTAFDPIYGIGENSTPTMPQPNAGQVAGQSACEGKFDGRCNTNNIIVFYSLPNKNPPVPRTLYAAGLCKSTIDGFNDWYLPSICELGPELILCPPGTTPNIGENLAVLWNASCSGATCIRGSYWSSTESSTNYSFLAWFVDFSPLGFTTAIANKGSTISVRCIRFLIP</sequence>
<dbReference type="Proteomes" id="UP000010102">
    <property type="component" value="Chromosome"/>
</dbReference>
<proteinExistence type="predicted"/>
<dbReference type="AlphaFoldDB" id="A0AAV2UT31"/>
<dbReference type="KEGG" id="lpo:LPO_0172"/>
<feature type="signal peptide" evidence="1">
    <location>
        <begin position="1"/>
        <end position="21"/>
    </location>
</feature>
<evidence type="ECO:0000256" key="1">
    <source>
        <dbReference type="SAM" id="SignalP"/>
    </source>
</evidence>
<reference evidence="2 3" key="1">
    <citation type="submission" date="2011-07" db="EMBL/GenBank/DDBJ databases">
        <authorList>
            <person name="Genoscope - CEA"/>
        </authorList>
    </citation>
    <scope>NUCLEOTIDE SEQUENCE [LARGE SCALE GENOMIC DNA]</scope>
    <source>
        <strain evidence="3">lorraine</strain>
    </source>
</reference>